<evidence type="ECO:0000256" key="5">
    <source>
        <dbReference type="SAM" id="Phobius"/>
    </source>
</evidence>
<evidence type="ECO:0000256" key="1">
    <source>
        <dbReference type="ARBA" id="ARBA00004141"/>
    </source>
</evidence>
<dbReference type="OrthoDB" id="6770063at2759"/>
<dbReference type="GO" id="GO:0016020">
    <property type="term" value="C:membrane"/>
    <property type="evidence" value="ECO:0007669"/>
    <property type="project" value="UniProtKB-SubCell"/>
</dbReference>
<feature type="transmembrane region" description="Helical" evidence="5">
    <location>
        <begin position="62"/>
        <end position="84"/>
    </location>
</feature>
<evidence type="ECO:0000313" key="6">
    <source>
        <dbReference type="EMBL" id="RJE19725.1"/>
    </source>
</evidence>
<comment type="subcellular location">
    <subcellularLocation>
        <location evidence="1">Membrane</location>
        <topology evidence="1">Multi-pass membrane protein</topology>
    </subcellularLocation>
</comment>
<evidence type="ECO:0000256" key="2">
    <source>
        <dbReference type="ARBA" id="ARBA00022692"/>
    </source>
</evidence>
<dbReference type="InterPro" id="IPR036259">
    <property type="entry name" value="MFS_trans_sf"/>
</dbReference>
<dbReference type="STRING" id="2070753.A0A3A2ZPA3"/>
<organism evidence="6 7">
    <name type="scientific">Aspergillus sclerotialis</name>
    <dbReference type="NCBI Taxonomy" id="2070753"/>
    <lineage>
        <taxon>Eukaryota</taxon>
        <taxon>Fungi</taxon>
        <taxon>Dikarya</taxon>
        <taxon>Ascomycota</taxon>
        <taxon>Pezizomycotina</taxon>
        <taxon>Eurotiomycetes</taxon>
        <taxon>Eurotiomycetidae</taxon>
        <taxon>Eurotiales</taxon>
        <taxon>Aspergillaceae</taxon>
        <taxon>Aspergillus</taxon>
        <taxon>Aspergillus subgen. Polypaecilum</taxon>
    </lineage>
</organism>
<dbReference type="AlphaFoldDB" id="A0A3A2ZPA3"/>
<sequence length="130" mass="13880">MAPATLCLAAGMFWYGWSAQSRLHWIMPNIGCSIFVGGALVCTISVNAYIVDTYGHYSASALAAVSTLRCVAGFTFPIFAPYLYQRLEYGWAGSLLGFIALGVGLPAILMLAKYGKALRERSPYAAAGAK</sequence>
<dbReference type="PANTHER" id="PTHR23502">
    <property type="entry name" value="MAJOR FACILITATOR SUPERFAMILY"/>
    <property type="match status" value="1"/>
</dbReference>
<evidence type="ECO:0000256" key="4">
    <source>
        <dbReference type="ARBA" id="ARBA00023136"/>
    </source>
</evidence>
<keyword evidence="4 5" id="KW-0472">Membrane</keyword>
<dbReference type="EMBL" id="MVGC01000376">
    <property type="protein sequence ID" value="RJE19725.1"/>
    <property type="molecule type" value="Genomic_DNA"/>
</dbReference>
<evidence type="ECO:0000256" key="3">
    <source>
        <dbReference type="ARBA" id="ARBA00022989"/>
    </source>
</evidence>
<feature type="transmembrane region" description="Helical" evidence="5">
    <location>
        <begin position="28"/>
        <end position="50"/>
    </location>
</feature>
<keyword evidence="3 5" id="KW-1133">Transmembrane helix</keyword>
<keyword evidence="7" id="KW-1185">Reference proteome</keyword>
<accession>A0A3A2ZPA3</accession>
<dbReference type="SUPFAM" id="SSF103473">
    <property type="entry name" value="MFS general substrate transporter"/>
    <property type="match status" value="1"/>
</dbReference>
<comment type="caution">
    <text evidence="6">The sequence shown here is derived from an EMBL/GenBank/DDBJ whole genome shotgun (WGS) entry which is preliminary data.</text>
</comment>
<dbReference type="Gene3D" id="1.20.1250.20">
    <property type="entry name" value="MFS general substrate transporter like domains"/>
    <property type="match status" value="1"/>
</dbReference>
<evidence type="ECO:0000313" key="7">
    <source>
        <dbReference type="Proteomes" id="UP000266188"/>
    </source>
</evidence>
<keyword evidence="2 5" id="KW-0812">Transmembrane</keyword>
<reference evidence="7" key="1">
    <citation type="submission" date="2017-02" db="EMBL/GenBank/DDBJ databases">
        <authorList>
            <person name="Tafer H."/>
            <person name="Lopandic K."/>
        </authorList>
    </citation>
    <scope>NUCLEOTIDE SEQUENCE [LARGE SCALE GENOMIC DNA]</scope>
    <source>
        <strain evidence="7">CBS 366.77</strain>
    </source>
</reference>
<protein>
    <submittedName>
        <fullName evidence="6">Major Facilitator Superfamily</fullName>
    </submittedName>
</protein>
<proteinExistence type="predicted"/>
<dbReference type="GO" id="GO:0022857">
    <property type="term" value="F:transmembrane transporter activity"/>
    <property type="evidence" value="ECO:0007669"/>
    <property type="project" value="TreeGrafter"/>
</dbReference>
<name>A0A3A2ZPA3_9EURO</name>
<gene>
    <name evidence="6" type="ORF">PHISCL_07938</name>
</gene>
<feature type="transmembrane region" description="Helical" evidence="5">
    <location>
        <begin position="90"/>
        <end position="112"/>
    </location>
</feature>
<dbReference type="PANTHER" id="PTHR23502:SF60">
    <property type="entry name" value="MAJOR FACILITATOR SUPERFAMILY (MFS) PROFILE DOMAIN-CONTAINING PROTEIN-RELATED"/>
    <property type="match status" value="1"/>
</dbReference>
<dbReference type="Proteomes" id="UP000266188">
    <property type="component" value="Unassembled WGS sequence"/>
</dbReference>